<dbReference type="EMBL" id="CADEPM010000002">
    <property type="protein sequence ID" value="CAB3400437.1"/>
    <property type="molecule type" value="Genomic_DNA"/>
</dbReference>
<protein>
    <recommendedName>
        <fullName evidence="3">ShKT domain-containing protein</fullName>
    </recommendedName>
</protein>
<dbReference type="PANTHER" id="PTHR21724:SF111">
    <property type="entry name" value="SHKT DOMAIN-CONTAINING PROTEIN"/>
    <property type="match status" value="1"/>
</dbReference>
<dbReference type="PANTHER" id="PTHR21724">
    <property type="entry name" value="SHKT DOMAIN-CONTAINING PROTEIN"/>
    <property type="match status" value="1"/>
</dbReference>
<sequence>MILYISLFSWCFVLTVAQSRSTGPSDRNCTYHYQVEGKYAPSAINCENVYSDSACTMIYGKSVALDESAERPLLCFMNNGVRNEEMKRIAIRTCPKTCGYCCLTNQYNCKNAKIPRVKCESVTMRQCRDPAWRTILTEDCPNVCGFCAEGGCEDKAVECENDMSICGSIKMQDFVQEYCRRTCGLCRPSTGPGSSNYGSRDLLPNCVDLSTNCASWEVQGLCKSPFYTYDYKFRNCAATCGLC</sequence>
<evidence type="ECO:0000256" key="1">
    <source>
        <dbReference type="PROSITE-ProRule" id="PRU01005"/>
    </source>
</evidence>
<evidence type="ECO:0000313" key="4">
    <source>
        <dbReference type="EMBL" id="CAB3400437.1"/>
    </source>
</evidence>
<name>A0A8S1ELL5_9PELO</name>
<dbReference type="Gene3D" id="1.10.10.1870">
    <property type="entry name" value="ShTK domain-like"/>
    <property type="match status" value="1"/>
</dbReference>
<dbReference type="AlphaFoldDB" id="A0A8S1ELL5"/>
<accession>A0A8S1ELL5</accession>
<dbReference type="SMART" id="SM00254">
    <property type="entry name" value="ShKT"/>
    <property type="match status" value="4"/>
</dbReference>
<comment type="caution">
    <text evidence="4">The sequence shown here is derived from an EMBL/GenBank/DDBJ whole genome shotgun (WGS) entry which is preliminary data.</text>
</comment>
<dbReference type="PROSITE" id="PS51670">
    <property type="entry name" value="SHKT"/>
    <property type="match status" value="2"/>
</dbReference>
<dbReference type="Gene3D" id="1.10.10.1940">
    <property type="match status" value="2"/>
</dbReference>
<dbReference type="Proteomes" id="UP000494206">
    <property type="component" value="Unassembled WGS sequence"/>
</dbReference>
<keyword evidence="5" id="KW-1185">Reference proteome</keyword>
<feature type="chain" id="PRO_5035916985" description="ShKT domain-containing protein" evidence="2">
    <location>
        <begin position="18"/>
        <end position="243"/>
    </location>
</feature>
<dbReference type="InterPro" id="IPR003582">
    <property type="entry name" value="ShKT_dom"/>
</dbReference>
<comment type="caution">
    <text evidence="1">Lacks conserved residue(s) required for the propagation of feature annotation.</text>
</comment>
<gene>
    <name evidence="4" type="ORF">CBOVIS_LOCUS3380</name>
</gene>
<dbReference type="OrthoDB" id="5867083at2759"/>
<feature type="signal peptide" evidence="2">
    <location>
        <begin position="1"/>
        <end position="17"/>
    </location>
</feature>
<evidence type="ECO:0000256" key="2">
    <source>
        <dbReference type="SAM" id="SignalP"/>
    </source>
</evidence>
<proteinExistence type="predicted"/>
<dbReference type="Pfam" id="PF01549">
    <property type="entry name" value="ShK"/>
    <property type="match status" value="4"/>
</dbReference>
<evidence type="ECO:0000313" key="5">
    <source>
        <dbReference type="Proteomes" id="UP000494206"/>
    </source>
</evidence>
<feature type="domain" description="ShKT" evidence="3">
    <location>
        <begin position="159"/>
        <end position="186"/>
    </location>
</feature>
<feature type="domain" description="ShKT" evidence="3">
    <location>
        <begin position="206"/>
        <end position="243"/>
    </location>
</feature>
<reference evidence="4 5" key="1">
    <citation type="submission" date="2020-04" db="EMBL/GenBank/DDBJ databases">
        <authorList>
            <person name="Laetsch R D."/>
            <person name="Stevens L."/>
            <person name="Kumar S."/>
            <person name="Blaxter L. M."/>
        </authorList>
    </citation>
    <scope>NUCLEOTIDE SEQUENCE [LARGE SCALE GENOMIC DNA]</scope>
</reference>
<organism evidence="4 5">
    <name type="scientific">Caenorhabditis bovis</name>
    <dbReference type="NCBI Taxonomy" id="2654633"/>
    <lineage>
        <taxon>Eukaryota</taxon>
        <taxon>Metazoa</taxon>
        <taxon>Ecdysozoa</taxon>
        <taxon>Nematoda</taxon>
        <taxon>Chromadorea</taxon>
        <taxon>Rhabditida</taxon>
        <taxon>Rhabditina</taxon>
        <taxon>Rhabditomorpha</taxon>
        <taxon>Rhabditoidea</taxon>
        <taxon>Rhabditidae</taxon>
        <taxon>Peloderinae</taxon>
        <taxon>Caenorhabditis</taxon>
    </lineage>
</organism>
<evidence type="ECO:0000259" key="3">
    <source>
        <dbReference type="PROSITE" id="PS51670"/>
    </source>
</evidence>
<keyword evidence="2" id="KW-0732">Signal</keyword>